<feature type="region of interest" description="Disordered" evidence="27">
    <location>
        <begin position="761"/>
        <end position="850"/>
    </location>
</feature>
<name>A0A1V4IUF3_9CLOT</name>
<evidence type="ECO:0000256" key="4">
    <source>
        <dbReference type="ARBA" id="ARBA00007090"/>
    </source>
</evidence>
<keyword evidence="16" id="KW-0735">Signal-anchor</keyword>
<evidence type="ECO:0000256" key="7">
    <source>
        <dbReference type="ARBA" id="ARBA00018638"/>
    </source>
</evidence>
<dbReference type="Pfam" id="PF00912">
    <property type="entry name" value="Transgly"/>
    <property type="match status" value="1"/>
</dbReference>
<evidence type="ECO:0000256" key="12">
    <source>
        <dbReference type="ARBA" id="ARBA00022679"/>
    </source>
</evidence>
<sequence length="850" mass="93054">MGKKKKKKKKNIVLRIIKYFFATFVLLGLFAAVALAGVVLAMVKTAPQLDVNSILELNQPSTLYDDKGKLMDKAPTDIKREVVSLKHIPKNLQDAVVSIEDERFWKHPGIDVRRILGSAFIDAKRLLSNTPGLHGASTLDQQLIKNTVLGNEVTPKRKIQEMYLALKLDKALSKDQILEAYLNTINLGGNINGVQAASKRYFGKSVSKLSLVQCAYLAGVTQNPYKYGYISTYARKNPSYYMTRTETVLLMMNKNGYIDQQTYQKALSDLKKGKLHFVKVKSTSTTNKLDYEWFSRPVMDAVKSDLMRQYNYSTEEVNKLIMYGGLKIYTTMDRNLEKKAQAIINSNTVLGSAGSSKKIPEPQASAVIMDYKTGKVKVIIGGRGKQPAASYNRAASTKFLRATGSSIKPLTVYSPAINTQQLTAGSVVDDSPIPKEIGMQWKQADGSPYNPKNDNLLYRGYVTVREALRRSINVVAVKMEYQIGLSTGAAYAEKYGIHFSDSEKTNMASLALGEFTGSNPLQMSAAYGTFGNSGIYTSPILYTKVVDKTGKVLLENSPKSHKVLSSQAAYIMYDMLKGPTSSAPGATAPSARFGAMPVAGKTGTASSKTNLWFCGLTPYYSGAIWIGNDNYRPLVGLKSNDAARLWAQIMYEANKNKTVKDIAEPSGIVTRKICIDSGKVPKAECYHDPRGSRVRTEMFIAGTEPSEICDVHVSAKINRANGLLATANTPQSLITTKIFIKRDGSSSNLLDSKYVLPKKHDGTKAVNNVPNTKSNTAKDTDKTTDKTNPNNDSPIVPNKNGDNGTNTKPNNNKNTDNNSGNDGNDNTDTGGNNDNTDNDNEDNGENIPTP</sequence>
<keyword evidence="14" id="KW-0378">Hydrolase</keyword>
<dbReference type="GO" id="GO:0005886">
    <property type="term" value="C:plasma membrane"/>
    <property type="evidence" value="ECO:0007669"/>
    <property type="project" value="UniProtKB-SubCell"/>
</dbReference>
<dbReference type="Gene3D" id="3.40.710.10">
    <property type="entry name" value="DD-peptidase/beta-lactamase superfamily"/>
    <property type="match status" value="1"/>
</dbReference>
<keyword evidence="13" id="KW-0812">Transmembrane</keyword>
<dbReference type="PANTHER" id="PTHR32282:SF11">
    <property type="entry name" value="PENICILLIN-BINDING PROTEIN 1B"/>
    <property type="match status" value="1"/>
</dbReference>
<evidence type="ECO:0000256" key="15">
    <source>
        <dbReference type="ARBA" id="ARBA00022960"/>
    </source>
</evidence>
<dbReference type="InterPro" id="IPR001264">
    <property type="entry name" value="Glyco_trans_51"/>
</dbReference>
<dbReference type="FunFam" id="1.10.3810.10:FF:000001">
    <property type="entry name" value="Penicillin-binding protein 1A"/>
    <property type="match status" value="1"/>
</dbReference>
<dbReference type="Gene3D" id="1.10.3810.10">
    <property type="entry name" value="Biosynthetic peptidoglycan transglycosylase-like"/>
    <property type="match status" value="1"/>
</dbReference>
<evidence type="ECO:0000313" key="30">
    <source>
        <dbReference type="EMBL" id="OPJ63566.1"/>
    </source>
</evidence>
<evidence type="ECO:0000259" key="28">
    <source>
        <dbReference type="Pfam" id="PF00905"/>
    </source>
</evidence>
<dbReference type="EC" id="2.4.99.28" evidence="24"/>
<comment type="catalytic activity">
    <reaction evidence="25">
        <text>[GlcNAc-(1-&gt;4)-Mur2Ac(oyl-L-Ala-gamma-D-Glu-L-Lys-D-Ala-D-Ala)](n)-di-trans,octa-cis-undecaprenyl diphosphate + beta-D-GlcNAc-(1-&gt;4)-Mur2Ac(oyl-L-Ala-gamma-D-Glu-L-Lys-D-Ala-D-Ala)-di-trans,octa-cis-undecaprenyl diphosphate = [GlcNAc-(1-&gt;4)-Mur2Ac(oyl-L-Ala-gamma-D-Glu-L-Lys-D-Ala-D-Ala)](n+1)-di-trans,octa-cis-undecaprenyl diphosphate + di-trans,octa-cis-undecaprenyl diphosphate + H(+)</text>
        <dbReference type="Rhea" id="RHEA:23708"/>
        <dbReference type="Rhea" id="RHEA-COMP:9602"/>
        <dbReference type="Rhea" id="RHEA-COMP:9603"/>
        <dbReference type="ChEBI" id="CHEBI:15378"/>
        <dbReference type="ChEBI" id="CHEBI:58405"/>
        <dbReference type="ChEBI" id="CHEBI:60033"/>
        <dbReference type="ChEBI" id="CHEBI:78435"/>
        <dbReference type="EC" id="2.4.99.28"/>
    </reaction>
</comment>
<evidence type="ECO:0000256" key="22">
    <source>
        <dbReference type="ARBA" id="ARBA00023316"/>
    </source>
</evidence>
<keyword evidence="8" id="KW-1003">Cell membrane</keyword>
<evidence type="ECO:0000256" key="17">
    <source>
        <dbReference type="ARBA" id="ARBA00022984"/>
    </source>
</evidence>
<keyword evidence="21" id="KW-0511">Multifunctional enzyme</keyword>
<evidence type="ECO:0000256" key="14">
    <source>
        <dbReference type="ARBA" id="ARBA00022801"/>
    </source>
</evidence>
<dbReference type="Proteomes" id="UP000190080">
    <property type="component" value="Unassembled WGS sequence"/>
</dbReference>
<gene>
    <name evidence="30" type="primary">ponA</name>
    <name evidence="30" type="ORF">CLORY_10740</name>
</gene>
<dbReference type="UniPathway" id="UPA00219"/>
<dbReference type="GO" id="GO:0071555">
    <property type="term" value="P:cell wall organization"/>
    <property type="evidence" value="ECO:0007669"/>
    <property type="project" value="UniProtKB-KW"/>
</dbReference>
<evidence type="ECO:0000256" key="16">
    <source>
        <dbReference type="ARBA" id="ARBA00022968"/>
    </source>
</evidence>
<keyword evidence="11" id="KW-0328">Glycosyltransferase</keyword>
<evidence type="ECO:0000256" key="2">
    <source>
        <dbReference type="ARBA" id="ARBA00004401"/>
    </source>
</evidence>
<dbReference type="GO" id="GO:0008658">
    <property type="term" value="F:penicillin binding"/>
    <property type="evidence" value="ECO:0007669"/>
    <property type="project" value="InterPro"/>
</dbReference>
<dbReference type="AlphaFoldDB" id="A0A1V4IUF3"/>
<dbReference type="PANTHER" id="PTHR32282">
    <property type="entry name" value="BINDING PROTEIN TRANSPEPTIDASE, PUTATIVE-RELATED"/>
    <property type="match status" value="1"/>
</dbReference>
<evidence type="ECO:0000256" key="8">
    <source>
        <dbReference type="ARBA" id="ARBA00022475"/>
    </source>
</evidence>
<dbReference type="GO" id="GO:0008955">
    <property type="term" value="F:peptidoglycan glycosyltransferase activity"/>
    <property type="evidence" value="ECO:0007669"/>
    <property type="project" value="UniProtKB-EC"/>
</dbReference>
<evidence type="ECO:0000256" key="19">
    <source>
        <dbReference type="ARBA" id="ARBA00023136"/>
    </source>
</evidence>
<comment type="function">
    <text evidence="1">Cell wall formation. Synthesis of cross-linked peptidoglycan from the lipid intermediates. The enzyme has a penicillin-insensitive transglycosylase N-terminal domain (formation of linear glycan strands) and a penicillin-sensitive transpeptidase C-terminal domain (cross-linking of the peptide subunits).</text>
</comment>
<dbReference type="InterPro" id="IPR001460">
    <property type="entry name" value="PCN-bd_Tpept"/>
</dbReference>
<comment type="similarity">
    <text evidence="4">In the C-terminal section; belongs to the transpeptidase family.</text>
</comment>
<keyword evidence="10" id="KW-0645">Protease</keyword>
<dbReference type="InterPro" id="IPR050396">
    <property type="entry name" value="Glycosyltr_51/Transpeptidase"/>
</dbReference>
<dbReference type="Pfam" id="PF00905">
    <property type="entry name" value="Transpeptidase"/>
    <property type="match status" value="1"/>
</dbReference>
<organism evidence="30 31">
    <name type="scientific">Clostridium oryzae</name>
    <dbReference type="NCBI Taxonomy" id="1450648"/>
    <lineage>
        <taxon>Bacteria</taxon>
        <taxon>Bacillati</taxon>
        <taxon>Bacillota</taxon>
        <taxon>Clostridia</taxon>
        <taxon>Eubacteriales</taxon>
        <taxon>Clostridiaceae</taxon>
        <taxon>Clostridium</taxon>
    </lineage>
</organism>
<keyword evidence="15" id="KW-0133">Cell shape</keyword>
<dbReference type="SUPFAM" id="SSF56601">
    <property type="entry name" value="beta-lactamase/transpeptidase-like"/>
    <property type="match status" value="1"/>
</dbReference>
<feature type="compositionally biased region" description="Basic and acidic residues" evidence="27">
    <location>
        <begin position="776"/>
        <end position="785"/>
    </location>
</feature>
<protein>
    <recommendedName>
        <fullName evidence="7">Penicillin-binding protein 1A</fullName>
        <ecNumber evidence="24">2.4.99.28</ecNumber>
        <ecNumber evidence="6">3.4.16.4</ecNumber>
    </recommendedName>
</protein>
<feature type="compositionally biased region" description="Low complexity" evidence="27">
    <location>
        <begin position="786"/>
        <end position="835"/>
    </location>
</feature>
<dbReference type="GO" id="GO:0009002">
    <property type="term" value="F:serine-type D-Ala-D-Ala carboxypeptidase activity"/>
    <property type="evidence" value="ECO:0007669"/>
    <property type="project" value="UniProtKB-EC"/>
</dbReference>
<proteinExistence type="inferred from homology"/>
<evidence type="ECO:0000256" key="5">
    <source>
        <dbReference type="ARBA" id="ARBA00007739"/>
    </source>
</evidence>
<dbReference type="NCBIfam" id="TIGR02074">
    <property type="entry name" value="PBP_1a_fam"/>
    <property type="match status" value="1"/>
</dbReference>
<evidence type="ECO:0000256" key="9">
    <source>
        <dbReference type="ARBA" id="ARBA00022645"/>
    </source>
</evidence>
<evidence type="ECO:0000256" key="25">
    <source>
        <dbReference type="ARBA" id="ARBA00049902"/>
    </source>
</evidence>
<evidence type="ECO:0000256" key="20">
    <source>
        <dbReference type="ARBA" id="ARBA00023251"/>
    </source>
</evidence>
<evidence type="ECO:0000259" key="29">
    <source>
        <dbReference type="Pfam" id="PF00912"/>
    </source>
</evidence>
<evidence type="ECO:0000256" key="18">
    <source>
        <dbReference type="ARBA" id="ARBA00022989"/>
    </source>
</evidence>
<evidence type="ECO:0000256" key="13">
    <source>
        <dbReference type="ARBA" id="ARBA00022692"/>
    </source>
</evidence>
<dbReference type="GO" id="GO:0009252">
    <property type="term" value="P:peptidoglycan biosynthetic process"/>
    <property type="evidence" value="ECO:0007669"/>
    <property type="project" value="UniProtKB-UniPathway"/>
</dbReference>
<keyword evidence="17" id="KW-0573">Peptidoglycan synthesis</keyword>
<dbReference type="GO" id="GO:0008360">
    <property type="term" value="P:regulation of cell shape"/>
    <property type="evidence" value="ECO:0007669"/>
    <property type="project" value="UniProtKB-KW"/>
</dbReference>
<dbReference type="InterPro" id="IPR023346">
    <property type="entry name" value="Lysozyme-like_dom_sf"/>
</dbReference>
<evidence type="ECO:0000313" key="31">
    <source>
        <dbReference type="Proteomes" id="UP000190080"/>
    </source>
</evidence>
<dbReference type="GO" id="GO:0030288">
    <property type="term" value="C:outer membrane-bounded periplasmic space"/>
    <property type="evidence" value="ECO:0007669"/>
    <property type="project" value="TreeGrafter"/>
</dbReference>
<reference evidence="30 31" key="1">
    <citation type="submission" date="2017-03" db="EMBL/GenBank/DDBJ databases">
        <title>Genome sequence of Clostridium oryzae DSM 28571.</title>
        <authorList>
            <person name="Poehlein A."/>
            <person name="Daniel R."/>
        </authorList>
    </citation>
    <scope>NUCLEOTIDE SEQUENCE [LARGE SCALE GENOMIC DNA]</scope>
    <source>
        <strain evidence="30 31">DSM 28571</strain>
    </source>
</reference>
<comment type="subcellular location">
    <subcellularLocation>
        <location evidence="2">Cell membrane</location>
        <topology evidence="2">Single-pass type II membrane protein</topology>
    </subcellularLocation>
</comment>
<accession>A0A1V4IUF3</accession>
<keyword evidence="31" id="KW-1185">Reference proteome</keyword>
<keyword evidence="18" id="KW-1133">Transmembrane helix</keyword>
<comment type="similarity">
    <text evidence="5">In the N-terminal section; belongs to the glycosyltransferase 51 family.</text>
</comment>
<feature type="domain" description="Glycosyl transferase family 51" evidence="29">
    <location>
        <begin position="69"/>
        <end position="252"/>
    </location>
</feature>
<evidence type="ECO:0000256" key="10">
    <source>
        <dbReference type="ARBA" id="ARBA00022670"/>
    </source>
</evidence>
<evidence type="ECO:0000256" key="1">
    <source>
        <dbReference type="ARBA" id="ARBA00002624"/>
    </source>
</evidence>
<evidence type="ECO:0000256" key="27">
    <source>
        <dbReference type="SAM" id="MobiDB-lite"/>
    </source>
</evidence>
<keyword evidence="19" id="KW-0472">Membrane</keyword>
<dbReference type="OrthoDB" id="9766909at2"/>
<dbReference type="GO" id="GO:0046677">
    <property type="term" value="P:response to antibiotic"/>
    <property type="evidence" value="ECO:0007669"/>
    <property type="project" value="UniProtKB-KW"/>
</dbReference>
<evidence type="ECO:0000256" key="26">
    <source>
        <dbReference type="ARBA" id="ARBA00060592"/>
    </source>
</evidence>
<evidence type="ECO:0000256" key="6">
    <source>
        <dbReference type="ARBA" id="ARBA00012448"/>
    </source>
</evidence>
<dbReference type="SUPFAM" id="SSF53955">
    <property type="entry name" value="Lysozyme-like"/>
    <property type="match status" value="1"/>
</dbReference>
<dbReference type="RefSeq" id="WP_079422500.1">
    <property type="nucleotide sequence ID" value="NZ_MZGV01000008.1"/>
</dbReference>
<feature type="domain" description="Penicillin-binding protein transpeptidase" evidence="28">
    <location>
        <begin position="365"/>
        <end position="619"/>
    </location>
</feature>
<keyword evidence="20" id="KW-0046">Antibiotic resistance</keyword>
<evidence type="ECO:0000256" key="21">
    <source>
        <dbReference type="ARBA" id="ARBA00023268"/>
    </source>
</evidence>
<comment type="caution">
    <text evidence="30">The sequence shown here is derived from an EMBL/GenBank/DDBJ whole genome shotgun (WGS) entry which is preliminary data.</text>
</comment>
<evidence type="ECO:0000256" key="24">
    <source>
        <dbReference type="ARBA" id="ARBA00044770"/>
    </source>
</evidence>
<dbReference type="InterPro" id="IPR036950">
    <property type="entry name" value="PBP_transglycosylase"/>
</dbReference>
<keyword evidence="12" id="KW-0808">Transferase</keyword>
<comment type="pathway">
    <text evidence="26">Glycan biosynthesis.</text>
</comment>
<evidence type="ECO:0000256" key="3">
    <source>
        <dbReference type="ARBA" id="ARBA00004752"/>
    </source>
</evidence>
<evidence type="ECO:0000256" key="23">
    <source>
        <dbReference type="ARBA" id="ARBA00034000"/>
    </source>
</evidence>
<dbReference type="STRING" id="1450648.CLORY_10740"/>
<keyword evidence="9" id="KW-0121">Carboxypeptidase</keyword>
<dbReference type="EC" id="3.4.16.4" evidence="6"/>
<keyword evidence="22" id="KW-0961">Cell wall biogenesis/degradation</keyword>
<evidence type="ECO:0000256" key="11">
    <source>
        <dbReference type="ARBA" id="ARBA00022676"/>
    </source>
</evidence>
<dbReference type="GO" id="GO:0006508">
    <property type="term" value="P:proteolysis"/>
    <property type="evidence" value="ECO:0007669"/>
    <property type="project" value="UniProtKB-KW"/>
</dbReference>
<comment type="catalytic activity">
    <reaction evidence="23">
        <text>Preferential cleavage: (Ac)2-L-Lys-D-Ala-|-D-Ala. Also transpeptidation of peptidyl-alanyl moieties that are N-acyl substituents of D-alanine.</text>
        <dbReference type="EC" id="3.4.16.4"/>
    </reaction>
</comment>
<dbReference type="InterPro" id="IPR012338">
    <property type="entry name" value="Beta-lactam/transpept-like"/>
</dbReference>
<comment type="pathway">
    <text evidence="3">Cell wall biogenesis; peptidoglycan biosynthesis.</text>
</comment>
<dbReference type="EMBL" id="MZGV01000008">
    <property type="protein sequence ID" value="OPJ63566.1"/>
    <property type="molecule type" value="Genomic_DNA"/>
</dbReference>